<gene>
    <name evidence="1" type="ORF">CLV51_1021228</name>
</gene>
<reference evidence="1 2" key="1">
    <citation type="submission" date="2018-03" db="EMBL/GenBank/DDBJ databases">
        <title>Genomic Encyclopedia of Archaeal and Bacterial Type Strains, Phase II (KMG-II): from individual species to whole genera.</title>
        <authorList>
            <person name="Goeker M."/>
        </authorList>
    </citation>
    <scope>NUCLEOTIDE SEQUENCE [LARGE SCALE GENOMIC DNA]</scope>
    <source>
        <strain evidence="1 2">DSM 24859</strain>
    </source>
</reference>
<accession>A0A2P8HQ64</accession>
<sequence>MKKAKIMLTAIIILAVVGGTLAFRIKAPIRYYMEDSSQQCTVPTYLQLTTRACSYPNVFLTRLNTAPSQTRCSQVCVQTIQ</sequence>
<proteinExistence type="predicted"/>
<name>A0A2P8HQ64_CHINA</name>
<keyword evidence="2" id="KW-1185">Reference proteome</keyword>
<evidence type="ECO:0000313" key="2">
    <source>
        <dbReference type="Proteomes" id="UP000240971"/>
    </source>
</evidence>
<dbReference type="EMBL" id="PYAW01000002">
    <property type="protein sequence ID" value="PSL48361.1"/>
    <property type="molecule type" value="Genomic_DNA"/>
</dbReference>
<dbReference type="Proteomes" id="UP000240971">
    <property type="component" value="Unassembled WGS sequence"/>
</dbReference>
<comment type="caution">
    <text evidence="1">The sequence shown here is derived from an EMBL/GenBank/DDBJ whole genome shotgun (WGS) entry which is preliminary data.</text>
</comment>
<dbReference type="AlphaFoldDB" id="A0A2P8HQ64"/>
<organism evidence="1 2">
    <name type="scientific">Chitinophaga niastensis</name>
    <dbReference type="NCBI Taxonomy" id="536980"/>
    <lineage>
        <taxon>Bacteria</taxon>
        <taxon>Pseudomonadati</taxon>
        <taxon>Bacteroidota</taxon>
        <taxon>Chitinophagia</taxon>
        <taxon>Chitinophagales</taxon>
        <taxon>Chitinophagaceae</taxon>
        <taxon>Chitinophaga</taxon>
    </lineage>
</organism>
<evidence type="ECO:0000313" key="1">
    <source>
        <dbReference type="EMBL" id="PSL48361.1"/>
    </source>
</evidence>
<protein>
    <submittedName>
        <fullName evidence="1">Uncharacterized protein</fullName>
    </submittedName>
</protein>